<name>A0ABX0ZSA3_9ACTN</name>
<feature type="signal peptide" evidence="2">
    <location>
        <begin position="1"/>
        <end position="27"/>
    </location>
</feature>
<dbReference type="Proteomes" id="UP000734511">
    <property type="component" value="Unassembled WGS sequence"/>
</dbReference>
<evidence type="ECO:0000256" key="2">
    <source>
        <dbReference type="SAM" id="SignalP"/>
    </source>
</evidence>
<keyword evidence="4" id="KW-1185">Reference proteome</keyword>
<comment type="caution">
    <text evidence="3">The sequence shown here is derived from an EMBL/GenBank/DDBJ whole genome shotgun (WGS) entry which is preliminary data.</text>
</comment>
<proteinExistence type="predicted"/>
<dbReference type="RefSeq" id="WP_167985693.1">
    <property type="nucleotide sequence ID" value="NZ_JAATEJ010000024.1"/>
</dbReference>
<dbReference type="EMBL" id="JAATEJ010000024">
    <property type="protein sequence ID" value="NJP46848.1"/>
    <property type="molecule type" value="Genomic_DNA"/>
</dbReference>
<evidence type="ECO:0008006" key="5">
    <source>
        <dbReference type="Google" id="ProtNLM"/>
    </source>
</evidence>
<sequence>MTIKKSKHRLNAVLIAALAFTASASVAATGSAGMTPVAVSSRAPVPAPATAAPLDTPGRTAAASPSVARTGAASAAGAAVVPLNLPAKPTTKKPKQVKPVASSTCPTSGAHVKQNAAQAGKPVVCLTADPIAVSASTQTAAGSVTPKTFVGSNCLNKTGVWEVDRTTACIKSWGLTADIRYPNGPVIGTQHFLVNQDIILNTNGPGITEQDTITRDHGTGEFAADWVIVHFASSCGSKCLTNNPANAISLPNIGSTADFTLSYSDAPALGQKDTFDTFYNLSMDFLDQLVGSDSISWSSPEAIRCDNMLAPRSPGCVFPQQGPTLNLSVSVYGAAAVNVAIGQKYLNQPYGTVAAPLTRGNPSVTDPNRDAICDSSFFPSLILVPNDSCDEYPFASSQQSGAQRGFTGASCLETIALQKSDGSWVIYLLHGNVGAQPCERGHVPNDLNRAVGTAVGTMYTNNRMITGDAYIVEVDN</sequence>
<reference evidence="3 4" key="1">
    <citation type="submission" date="2020-03" db="EMBL/GenBank/DDBJ databases">
        <title>WGS of actinomycetes isolated from Thailand.</title>
        <authorList>
            <person name="Thawai C."/>
        </authorList>
    </citation>
    <scope>NUCLEOTIDE SEQUENCE [LARGE SCALE GENOMIC DNA]</scope>
    <source>
        <strain evidence="3 4">PRB2-1</strain>
    </source>
</reference>
<feature type="region of interest" description="Disordered" evidence="1">
    <location>
        <begin position="45"/>
        <end position="67"/>
    </location>
</feature>
<feature type="chain" id="PRO_5046993654" description="Secreted protein" evidence="2">
    <location>
        <begin position="28"/>
        <end position="476"/>
    </location>
</feature>
<evidence type="ECO:0000313" key="4">
    <source>
        <dbReference type="Proteomes" id="UP000734511"/>
    </source>
</evidence>
<evidence type="ECO:0000313" key="3">
    <source>
        <dbReference type="EMBL" id="NJP46848.1"/>
    </source>
</evidence>
<protein>
    <recommendedName>
        <fullName evidence="5">Secreted protein</fullName>
    </recommendedName>
</protein>
<accession>A0ABX0ZSA3</accession>
<gene>
    <name evidence="3" type="ORF">HCN08_26085</name>
</gene>
<organism evidence="3 4">
    <name type="scientific">Actinacidiphila epipremni</name>
    <dbReference type="NCBI Taxonomy" id="2053013"/>
    <lineage>
        <taxon>Bacteria</taxon>
        <taxon>Bacillati</taxon>
        <taxon>Actinomycetota</taxon>
        <taxon>Actinomycetes</taxon>
        <taxon>Kitasatosporales</taxon>
        <taxon>Streptomycetaceae</taxon>
        <taxon>Actinacidiphila</taxon>
    </lineage>
</organism>
<keyword evidence="2" id="KW-0732">Signal</keyword>
<evidence type="ECO:0000256" key="1">
    <source>
        <dbReference type="SAM" id="MobiDB-lite"/>
    </source>
</evidence>